<evidence type="ECO:0000256" key="2">
    <source>
        <dbReference type="ARBA" id="ARBA00022475"/>
    </source>
</evidence>
<reference evidence="11" key="1">
    <citation type="submission" date="2020-01" db="EMBL/GenBank/DDBJ databases">
        <authorList>
            <person name="Seo Y.L."/>
        </authorList>
    </citation>
    <scope>NUCLEOTIDE SEQUENCE</scope>
    <source>
        <strain evidence="11">R11</strain>
    </source>
</reference>
<evidence type="ECO:0000256" key="5">
    <source>
        <dbReference type="ARBA" id="ARBA00022989"/>
    </source>
</evidence>
<dbReference type="GO" id="GO:0005886">
    <property type="term" value="C:plasma membrane"/>
    <property type="evidence" value="ECO:0007669"/>
    <property type="project" value="UniProtKB-SubCell"/>
</dbReference>
<dbReference type="GO" id="GO:0051607">
    <property type="term" value="P:defense response to virus"/>
    <property type="evidence" value="ECO:0007669"/>
    <property type="project" value="UniProtKB-KW"/>
</dbReference>
<dbReference type="CDD" id="cd00077">
    <property type="entry name" value="HDc"/>
    <property type="match status" value="1"/>
</dbReference>
<dbReference type="InterPro" id="IPR006674">
    <property type="entry name" value="HD_domain"/>
</dbReference>
<dbReference type="Pfam" id="PF18967">
    <property type="entry name" value="PycTM"/>
    <property type="match status" value="1"/>
</dbReference>
<dbReference type="InterPro" id="IPR003607">
    <property type="entry name" value="HD/PDEase_dom"/>
</dbReference>
<evidence type="ECO:0000259" key="10">
    <source>
        <dbReference type="SMART" id="SM00471"/>
    </source>
</evidence>
<proteinExistence type="predicted"/>
<comment type="subcellular location">
    <subcellularLocation>
        <location evidence="1">Cell membrane</location>
    </subcellularLocation>
</comment>
<keyword evidence="2" id="KW-1003">Cell membrane</keyword>
<evidence type="ECO:0000256" key="4">
    <source>
        <dbReference type="ARBA" id="ARBA00022741"/>
    </source>
</evidence>
<accession>A0A965ZDG9</accession>
<dbReference type="RefSeq" id="WP_166585015.1">
    <property type="nucleotide sequence ID" value="NZ_WWEO01000040.1"/>
</dbReference>
<evidence type="ECO:0000256" key="1">
    <source>
        <dbReference type="ARBA" id="ARBA00004236"/>
    </source>
</evidence>
<feature type="region of interest" description="Disordered" evidence="8">
    <location>
        <begin position="210"/>
        <end position="236"/>
    </location>
</feature>
<dbReference type="GO" id="GO:0000166">
    <property type="term" value="F:nucleotide binding"/>
    <property type="evidence" value="ECO:0007669"/>
    <property type="project" value="UniProtKB-KW"/>
</dbReference>
<dbReference type="Proteomes" id="UP000638732">
    <property type="component" value="Unassembled WGS sequence"/>
</dbReference>
<evidence type="ECO:0000256" key="9">
    <source>
        <dbReference type="SAM" id="Phobius"/>
    </source>
</evidence>
<dbReference type="SUPFAM" id="SSF109604">
    <property type="entry name" value="HD-domain/PDEase-like"/>
    <property type="match status" value="1"/>
</dbReference>
<sequence>MNYQKLVDKIARYVAKYFDEHPRPELTYHNFEHTEYVVKAACKIAEHYQLSNEDLFILTAAAWFHDAGYLVQQHEHEHCSTRVAQEYLAKHDVDPAIIDQVSTTIMATCMPQKPTTVLGQILCDADLYHLSKNSFKKKSESLRQELEAVLNRTITQEQWWPDTVSFMEHHTYTSDYGRRVLADKKAENLALLKAEIAANTKIEELHQKHEEELKADGIATEKDQPKKKKKDRPEKGIETMFRITSSNNQRLSDMADKKAHILITVNSIILSAIITLVLRKLDESTFLLVPSSILLLVSLASMTFSILATRPAVPNGTFDQNDLDNHTVNLLFFGNFYRMDLDKYADGMKMVMEDKDFLYGTLVKDVYSQGAVLGRKYHLLRYAYNIFMYGLIVAIVAFIVASVIFQMNGGESYV</sequence>
<keyword evidence="6" id="KW-0051">Antiviral defense</keyword>
<keyword evidence="7 9" id="KW-0472">Membrane</keyword>
<keyword evidence="3 9" id="KW-0812">Transmembrane</keyword>
<comment type="caution">
    <text evidence="11">The sequence shown here is derived from an EMBL/GenBank/DDBJ whole genome shotgun (WGS) entry which is preliminary data.</text>
</comment>
<dbReference type="AlphaFoldDB" id="A0A965ZDG9"/>
<feature type="transmembrane region" description="Helical" evidence="9">
    <location>
        <begin position="382"/>
        <end position="405"/>
    </location>
</feature>
<name>A0A965ZDG9_9SPHI</name>
<evidence type="ECO:0000313" key="11">
    <source>
        <dbReference type="EMBL" id="NCD69034.1"/>
    </source>
</evidence>
<reference evidence="11" key="2">
    <citation type="submission" date="2020-10" db="EMBL/GenBank/DDBJ databases">
        <title>Mucilaginibacter sp. nov., isolated from soil.</title>
        <authorList>
            <person name="Jeon C.O."/>
        </authorList>
    </citation>
    <scope>NUCLEOTIDE SEQUENCE</scope>
    <source>
        <strain evidence="11">R11</strain>
    </source>
</reference>
<feature type="transmembrane region" description="Helical" evidence="9">
    <location>
        <begin position="284"/>
        <end position="308"/>
    </location>
</feature>
<evidence type="ECO:0000256" key="8">
    <source>
        <dbReference type="SAM" id="MobiDB-lite"/>
    </source>
</evidence>
<dbReference type="SMART" id="SM00471">
    <property type="entry name" value="HDc"/>
    <property type="match status" value="1"/>
</dbReference>
<evidence type="ECO:0000256" key="7">
    <source>
        <dbReference type="ARBA" id="ARBA00023136"/>
    </source>
</evidence>
<dbReference type="Gene3D" id="1.10.3210.10">
    <property type="entry name" value="Hypothetical protein af1432"/>
    <property type="match status" value="1"/>
</dbReference>
<feature type="domain" description="HD/PDEase" evidence="10">
    <location>
        <begin position="26"/>
        <end position="140"/>
    </location>
</feature>
<dbReference type="Pfam" id="PF01966">
    <property type="entry name" value="HD"/>
    <property type="match status" value="1"/>
</dbReference>
<organism evidence="11 12">
    <name type="scientific">Mucilaginibacter agri</name>
    <dbReference type="NCBI Taxonomy" id="2695265"/>
    <lineage>
        <taxon>Bacteria</taxon>
        <taxon>Pseudomonadati</taxon>
        <taxon>Bacteroidota</taxon>
        <taxon>Sphingobacteriia</taxon>
        <taxon>Sphingobacteriales</taxon>
        <taxon>Sphingobacteriaceae</taxon>
        <taxon>Mucilaginibacter</taxon>
    </lineage>
</organism>
<dbReference type="EMBL" id="WWEO01000040">
    <property type="protein sequence ID" value="NCD69034.1"/>
    <property type="molecule type" value="Genomic_DNA"/>
</dbReference>
<keyword evidence="4" id="KW-0547">Nucleotide-binding</keyword>
<keyword evidence="5 9" id="KW-1133">Transmembrane helix</keyword>
<evidence type="ECO:0000256" key="6">
    <source>
        <dbReference type="ARBA" id="ARBA00023118"/>
    </source>
</evidence>
<gene>
    <name evidence="11" type="ORF">GSY63_06675</name>
</gene>
<feature type="transmembrane region" description="Helical" evidence="9">
    <location>
        <begin position="259"/>
        <end position="278"/>
    </location>
</feature>
<evidence type="ECO:0000256" key="3">
    <source>
        <dbReference type="ARBA" id="ARBA00022692"/>
    </source>
</evidence>
<dbReference type="InterPro" id="IPR043760">
    <property type="entry name" value="PycTM_dom"/>
</dbReference>
<feature type="compositionally biased region" description="Basic and acidic residues" evidence="8">
    <location>
        <begin position="210"/>
        <end position="224"/>
    </location>
</feature>
<keyword evidence="12" id="KW-1185">Reference proteome</keyword>
<evidence type="ECO:0000313" key="12">
    <source>
        <dbReference type="Proteomes" id="UP000638732"/>
    </source>
</evidence>
<protein>
    <submittedName>
        <fullName evidence="11">HD domain-containing protein</fullName>
    </submittedName>
</protein>